<evidence type="ECO:0000256" key="8">
    <source>
        <dbReference type="PIRSR" id="PIRSR600823-3"/>
    </source>
</evidence>
<evidence type="ECO:0000256" key="4">
    <source>
        <dbReference type="ARBA" id="ARBA00022617"/>
    </source>
</evidence>
<dbReference type="PANTHER" id="PTHR31517">
    <property type="match status" value="1"/>
</dbReference>
<gene>
    <name evidence="11" type="ORF">HUJ06_014866</name>
</gene>
<evidence type="ECO:0000256" key="5">
    <source>
        <dbReference type="ARBA" id="ARBA00022723"/>
    </source>
</evidence>
<keyword evidence="12" id="KW-1185">Reference proteome</keyword>
<comment type="cofactor">
    <cofactor evidence="2">
        <name>heme b</name>
        <dbReference type="ChEBI" id="CHEBI:60344"/>
    </cofactor>
</comment>
<sequence length="152" mass="17470">MDKFFSNQLKLACPTATTDLDIQIPNVFDSKYYVDLMNQQGLFTSNQDLYTDLRTRPIVTSFALNQTPVFEKFVYAMLKMGQLSVLTGTQGEIRANYSARNSTSTDEEQGGGAQHFEMNRVDGCFLYVDPGRLTYWCYMFNKRAFCVMNFHL</sequence>
<name>A0A822Z7M7_NELNU</name>
<evidence type="ECO:0000256" key="7">
    <source>
        <dbReference type="ARBA" id="ARBA00023004"/>
    </source>
</evidence>
<dbReference type="Proteomes" id="UP000607653">
    <property type="component" value="Unassembled WGS sequence"/>
</dbReference>
<evidence type="ECO:0000259" key="10">
    <source>
        <dbReference type="PROSITE" id="PS50873"/>
    </source>
</evidence>
<dbReference type="GO" id="GO:0020037">
    <property type="term" value="F:heme binding"/>
    <property type="evidence" value="ECO:0007669"/>
    <property type="project" value="InterPro"/>
</dbReference>
<dbReference type="EMBL" id="DUZY01000005">
    <property type="protein sequence ID" value="DAD40543.1"/>
    <property type="molecule type" value="Genomic_DNA"/>
</dbReference>
<dbReference type="PRINTS" id="PR00461">
    <property type="entry name" value="PLPEROXIDASE"/>
</dbReference>
<evidence type="ECO:0000256" key="3">
    <source>
        <dbReference type="ARBA" id="ARBA00022559"/>
    </source>
</evidence>
<feature type="domain" description="Plant heme peroxidase family profile" evidence="10">
    <location>
        <begin position="1"/>
        <end position="101"/>
    </location>
</feature>
<dbReference type="GO" id="GO:0140825">
    <property type="term" value="F:lactoperoxidase activity"/>
    <property type="evidence" value="ECO:0007669"/>
    <property type="project" value="UniProtKB-EC"/>
</dbReference>
<feature type="binding site" evidence="8">
    <location>
        <position position="29"/>
    </location>
    <ligand>
        <name>Ca(2+)</name>
        <dbReference type="ChEBI" id="CHEBI:29108"/>
        <label>2</label>
    </ligand>
</feature>
<dbReference type="Pfam" id="PF00141">
    <property type="entry name" value="peroxidase"/>
    <property type="match status" value="1"/>
</dbReference>
<organism evidence="11 12">
    <name type="scientific">Nelumbo nucifera</name>
    <name type="common">Sacred lotus</name>
    <dbReference type="NCBI Taxonomy" id="4432"/>
    <lineage>
        <taxon>Eukaryota</taxon>
        <taxon>Viridiplantae</taxon>
        <taxon>Streptophyta</taxon>
        <taxon>Embryophyta</taxon>
        <taxon>Tracheophyta</taxon>
        <taxon>Spermatophyta</taxon>
        <taxon>Magnoliopsida</taxon>
        <taxon>Proteales</taxon>
        <taxon>Nelumbonaceae</taxon>
        <taxon>Nelumbo</taxon>
    </lineage>
</organism>
<dbReference type="InterPro" id="IPR002016">
    <property type="entry name" value="Haem_peroxidase"/>
</dbReference>
<keyword evidence="6" id="KW-0560">Oxidoreductase</keyword>
<dbReference type="InterPro" id="IPR010255">
    <property type="entry name" value="Haem_peroxidase_sf"/>
</dbReference>
<dbReference type="Gene3D" id="1.10.420.10">
    <property type="entry name" value="Peroxidase, domain 2"/>
    <property type="match status" value="1"/>
</dbReference>
<dbReference type="AlphaFoldDB" id="A0A822Z7M7"/>
<dbReference type="GO" id="GO:0046872">
    <property type="term" value="F:metal ion binding"/>
    <property type="evidence" value="ECO:0007669"/>
    <property type="project" value="UniProtKB-KW"/>
</dbReference>
<feature type="binding site" evidence="8">
    <location>
        <position position="21"/>
    </location>
    <ligand>
        <name>Ca(2+)</name>
        <dbReference type="ChEBI" id="CHEBI:29108"/>
        <label>2</label>
    </ligand>
</feature>
<protein>
    <recommendedName>
        <fullName evidence="10">Plant heme peroxidase family profile domain-containing protein</fullName>
    </recommendedName>
</protein>
<proteinExistence type="inferred from homology"/>
<accession>A0A822Z7M7</accession>
<dbReference type="GO" id="GO:0006979">
    <property type="term" value="P:response to oxidative stress"/>
    <property type="evidence" value="ECO:0007669"/>
    <property type="project" value="InterPro"/>
</dbReference>
<dbReference type="PROSITE" id="PS50873">
    <property type="entry name" value="PEROXIDASE_4"/>
    <property type="match status" value="1"/>
</dbReference>
<evidence type="ECO:0000256" key="6">
    <source>
        <dbReference type="ARBA" id="ARBA00023002"/>
    </source>
</evidence>
<keyword evidence="5 8" id="KW-0479">Metal-binding</keyword>
<evidence type="ECO:0000313" key="11">
    <source>
        <dbReference type="EMBL" id="DAD40543.1"/>
    </source>
</evidence>
<keyword evidence="3" id="KW-0575">Peroxidase</keyword>
<dbReference type="PANTHER" id="PTHR31517:SF48">
    <property type="entry name" value="PEROXIDASE 16-RELATED"/>
    <property type="match status" value="1"/>
</dbReference>
<evidence type="ECO:0000256" key="9">
    <source>
        <dbReference type="RuleBase" id="RU004241"/>
    </source>
</evidence>
<comment type="catalytic activity">
    <reaction evidence="1">
        <text>2 a phenolic donor + H2O2 = 2 a phenolic radical donor + 2 H2O</text>
        <dbReference type="Rhea" id="RHEA:56136"/>
        <dbReference type="ChEBI" id="CHEBI:15377"/>
        <dbReference type="ChEBI" id="CHEBI:16240"/>
        <dbReference type="ChEBI" id="CHEBI:139520"/>
        <dbReference type="ChEBI" id="CHEBI:139521"/>
        <dbReference type="EC" id="1.11.1.7"/>
    </reaction>
</comment>
<comment type="cofactor">
    <cofactor evidence="8">
        <name>Ca(2+)</name>
        <dbReference type="ChEBI" id="CHEBI:29108"/>
    </cofactor>
    <text evidence="8">Binds 2 calcium ions per subunit.</text>
</comment>
<evidence type="ECO:0000256" key="1">
    <source>
        <dbReference type="ARBA" id="ARBA00000189"/>
    </source>
</evidence>
<dbReference type="SUPFAM" id="SSF48113">
    <property type="entry name" value="Heme-dependent peroxidases"/>
    <property type="match status" value="1"/>
</dbReference>
<comment type="caution">
    <text evidence="11">The sequence shown here is derived from an EMBL/GenBank/DDBJ whole genome shotgun (WGS) entry which is preliminary data.</text>
</comment>
<dbReference type="InterPro" id="IPR000823">
    <property type="entry name" value="Peroxidase_pln"/>
</dbReference>
<keyword evidence="8" id="KW-0106">Calcium</keyword>
<comment type="similarity">
    <text evidence="9">Belongs to the peroxidase family.</text>
</comment>
<evidence type="ECO:0000313" key="12">
    <source>
        <dbReference type="Proteomes" id="UP000607653"/>
    </source>
</evidence>
<keyword evidence="4" id="KW-0349">Heme</keyword>
<keyword evidence="7" id="KW-0408">Iron</keyword>
<evidence type="ECO:0000256" key="2">
    <source>
        <dbReference type="ARBA" id="ARBA00001970"/>
    </source>
</evidence>
<reference evidence="11 12" key="1">
    <citation type="journal article" date="2020" name="Mol. Biol. Evol.">
        <title>Distinct Expression and Methylation Patterns for Genes with Different Fates following a Single Whole-Genome Duplication in Flowering Plants.</title>
        <authorList>
            <person name="Shi T."/>
            <person name="Rahmani R.S."/>
            <person name="Gugger P.F."/>
            <person name="Wang M."/>
            <person name="Li H."/>
            <person name="Zhang Y."/>
            <person name="Li Z."/>
            <person name="Wang Q."/>
            <person name="Van de Peer Y."/>
            <person name="Marchal K."/>
            <person name="Chen J."/>
        </authorList>
    </citation>
    <scope>NUCLEOTIDE SEQUENCE [LARGE SCALE GENOMIC DNA]</scope>
    <source>
        <tissue evidence="11">Leaf</tissue>
    </source>
</reference>